<protein>
    <submittedName>
        <fullName evidence="2">Uncharacterized protein</fullName>
    </submittedName>
</protein>
<keyword evidence="1" id="KW-0812">Transmembrane</keyword>
<dbReference type="AlphaFoldDB" id="A0A249P9U2"/>
<dbReference type="EMBL" id="CP023067">
    <property type="protein sequence ID" value="ASY62545.1"/>
    <property type="molecule type" value="Genomic_DNA"/>
</dbReference>
<proteinExistence type="predicted"/>
<feature type="transmembrane region" description="Helical" evidence="1">
    <location>
        <begin position="12"/>
        <end position="35"/>
    </location>
</feature>
<keyword evidence="1" id="KW-1133">Transmembrane helix</keyword>
<dbReference type="Pfam" id="PF25612">
    <property type="entry name" value="DUF7940"/>
    <property type="match status" value="1"/>
</dbReference>
<keyword evidence="3" id="KW-1185">Reference proteome</keyword>
<dbReference type="InterPro" id="IPR057700">
    <property type="entry name" value="DUF7940"/>
</dbReference>
<accession>A0A249P9U2</accession>
<evidence type="ECO:0000313" key="2">
    <source>
        <dbReference type="EMBL" id="ASY62545.1"/>
    </source>
</evidence>
<dbReference type="STRING" id="716928.GCA_000261485_04853"/>
<dbReference type="KEGG" id="esj:SJ05684_c10880"/>
<feature type="transmembrane region" description="Helical" evidence="1">
    <location>
        <begin position="47"/>
        <end position="66"/>
    </location>
</feature>
<dbReference type="RefSeq" id="WP_034858760.1">
    <property type="nucleotide sequence ID" value="NZ_AJQT01000109.1"/>
</dbReference>
<evidence type="ECO:0000313" key="3">
    <source>
        <dbReference type="Proteomes" id="UP000217211"/>
    </source>
</evidence>
<keyword evidence="1" id="KW-0472">Membrane</keyword>
<reference evidence="2 3" key="1">
    <citation type="submission" date="2017-08" db="EMBL/GenBank/DDBJ databases">
        <title>Multipartite genome sequences of Sinorhizobium species nodulating soybeans.</title>
        <authorList>
            <person name="Tian C.F."/>
        </authorList>
    </citation>
    <scope>NUCLEOTIDE SEQUENCE [LARGE SCALE GENOMIC DNA]</scope>
    <source>
        <strain evidence="2 3">CCBAU 05684</strain>
    </source>
</reference>
<evidence type="ECO:0000256" key="1">
    <source>
        <dbReference type="SAM" id="Phobius"/>
    </source>
</evidence>
<organism evidence="2 3">
    <name type="scientific">Sinorhizobium sojae CCBAU 05684</name>
    <dbReference type="NCBI Taxonomy" id="716928"/>
    <lineage>
        <taxon>Bacteria</taxon>
        <taxon>Pseudomonadati</taxon>
        <taxon>Pseudomonadota</taxon>
        <taxon>Alphaproteobacteria</taxon>
        <taxon>Hyphomicrobiales</taxon>
        <taxon>Rhizobiaceae</taxon>
        <taxon>Sinorhizobium/Ensifer group</taxon>
        <taxon>Sinorhizobium</taxon>
    </lineage>
</organism>
<dbReference type="Proteomes" id="UP000217211">
    <property type="component" value="Chromosome"/>
</dbReference>
<sequence length="77" mass="8476">MKLIADWRAVLRYAWSFRLNILAALLSGLEVWFTFINPESLPIPHGTFAALACVTTILANIARFVAQTSISGGKPDE</sequence>
<name>A0A249P9U2_9HYPH</name>
<gene>
    <name evidence="2" type="ORF">SJ05684_c10880</name>
</gene>
<dbReference type="OrthoDB" id="7679471at2"/>